<sequence length="99" mass="11229">MSAAFGGNINNVILFGLSVCSASISLLFHAKRTADLYHRGLKQSHQIEPSFKNKIKTNHLKITTANLKAKLKRVYPFKPLLRLGTVEICFQEEENFLIR</sequence>
<gene>
    <name evidence="2" type="ORF">HHI36_021321</name>
</gene>
<evidence type="ECO:0000256" key="1">
    <source>
        <dbReference type="SAM" id="Phobius"/>
    </source>
</evidence>
<accession>A0ABD2MWE5</accession>
<reference evidence="2 3" key="1">
    <citation type="journal article" date="2021" name="BMC Biol.">
        <title>Horizontally acquired antibacterial genes associated with adaptive radiation of ladybird beetles.</title>
        <authorList>
            <person name="Li H.S."/>
            <person name="Tang X.F."/>
            <person name="Huang Y.H."/>
            <person name="Xu Z.Y."/>
            <person name="Chen M.L."/>
            <person name="Du X.Y."/>
            <person name="Qiu B.Y."/>
            <person name="Chen P.T."/>
            <person name="Zhang W."/>
            <person name="Slipinski A."/>
            <person name="Escalona H.E."/>
            <person name="Waterhouse R.M."/>
            <person name="Zwick A."/>
            <person name="Pang H."/>
        </authorList>
    </citation>
    <scope>NUCLEOTIDE SEQUENCE [LARGE SCALE GENOMIC DNA]</scope>
    <source>
        <strain evidence="2">SYSU2018</strain>
    </source>
</reference>
<dbReference type="InterPro" id="IPR029058">
    <property type="entry name" value="AB_hydrolase_fold"/>
</dbReference>
<name>A0ABD2MWE5_9CUCU</name>
<proteinExistence type="predicted"/>
<dbReference type="Gene3D" id="3.40.50.1820">
    <property type="entry name" value="alpha/beta hydrolase"/>
    <property type="match status" value="1"/>
</dbReference>
<protein>
    <submittedName>
        <fullName evidence="2">Uncharacterized protein</fullName>
    </submittedName>
</protein>
<dbReference type="SUPFAM" id="SSF53474">
    <property type="entry name" value="alpha/beta-Hydrolases"/>
    <property type="match status" value="1"/>
</dbReference>
<keyword evidence="3" id="KW-1185">Reference proteome</keyword>
<comment type="caution">
    <text evidence="2">The sequence shown here is derived from an EMBL/GenBank/DDBJ whole genome shotgun (WGS) entry which is preliminary data.</text>
</comment>
<dbReference type="Proteomes" id="UP001516400">
    <property type="component" value="Unassembled WGS sequence"/>
</dbReference>
<organism evidence="2 3">
    <name type="scientific">Cryptolaemus montrouzieri</name>
    <dbReference type="NCBI Taxonomy" id="559131"/>
    <lineage>
        <taxon>Eukaryota</taxon>
        <taxon>Metazoa</taxon>
        <taxon>Ecdysozoa</taxon>
        <taxon>Arthropoda</taxon>
        <taxon>Hexapoda</taxon>
        <taxon>Insecta</taxon>
        <taxon>Pterygota</taxon>
        <taxon>Neoptera</taxon>
        <taxon>Endopterygota</taxon>
        <taxon>Coleoptera</taxon>
        <taxon>Polyphaga</taxon>
        <taxon>Cucujiformia</taxon>
        <taxon>Coccinelloidea</taxon>
        <taxon>Coccinellidae</taxon>
        <taxon>Scymninae</taxon>
        <taxon>Scymnini</taxon>
        <taxon>Cryptolaemus</taxon>
    </lineage>
</organism>
<keyword evidence="1" id="KW-1133">Transmembrane helix</keyword>
<keyword evidence="1" id="KW-0472">Membrane</keyword>
<evidence type="ECO:0000313" key="2">
    <source>
        <dbReference type="EMBL" id="KAL3270798.1"/>
    </source>
</evidence>
<keyword evidence="1" id="KW-0812">Transmembrane</keyword>
<feature type="transmembrane region" description="Helical" evidence="1">
    <location>
        <begin position="12"/>
        <end position="30"/>
    </location>
</feature>
<dbReference type="EMBL" id="JABFTP020000042">
    <property type="protein sequence ID" value="KAL3270798.1"/>
    <property type="molecule type" value="Genomic_DNA"/>
</dbReference>
<evidence type="ECO:0000313" key="3">
    <source>
        <dbReference type="Proteomes" id="UP001516400"/>
    </source>
</evidence>
<dbReference type="AlphaFoldDB" id="A0ABD2MWE5"/>